<dbReference type="Proteomes" id="UP001274830">
    <property type="component" value="Unassembled WGS sequence"/>
</dbReference>
<evidence type="ECO:0000313" key="13">
    <source>
        <dbReference type="Proteomes" id="UP001274830"/>
    </source>
</evidence>
<dbReference type="InterPro" id="IPR037917">
    <property type="entry name" value="Ypt35_PX"/>
</dbReference>
<keyword evidence="6" id="KW-0472">Membrane</keyword>
<dbReference type="SMART" id="SM00312">
    <property type="entry name" value="PX"/>
    <property type="match status" value="1"/>
</dbReference>
<accession>A0AAE0TPB6</accession>
<feature type="domain" description="PX" evidence="11">
    <location>
        <begin position="113"/>
        <end position="224"/>
    </location>
</feature>
<evidence type="ECO:0000256" key="6">
    <source>
        <dbReference type="ARBA" id="ARBA00023136"/>
    </source>
</evidence>
<feature type="region of interest" description="Disordered" evidence="10">
    <location>
        <begin position="1"/>
        <end position="32"/>
    </location>
</feature>
<sequence length="224" mass="24812">MPPPPSHHAELSFPATRGHEHDKSTTAPRLADPIDTTTAAVARVHMQDKQQKQQLDAVLGDGSANVPDAPPYWTSRNGRTLSYHSITGHQPHAILLEDHSEDHHEASQGCWARSVSVDDYTIIAGPSGVGAYVVWHCTVGTLKGGDMEIRKRYSEFDQLRTNLVESFPYAEAMIPKLPRKSVVSRFRPKFLEQRKTGLGEFMNCILLNPEFAASPVLKGFIFAT</sequence>
<dbReference type="CDD" id="cd07280">
    <property type="entry name" value="PX_YPT35"/>
    <property type="match status" value="1"/>
</dbReference>
<keyword evidence="4" id="KW-0926">Vacuole</keyword>
<protein>
    <recommendedName>
        <fullName evidence="8">Endosomal/vacuolar adapter protein YPT35</fullName>
    </recommendedName>
    <alternativeName>
        <fullName evidence="9">PX domain-containing protein YPT35</fullName>
    </alternativeName>
</protein>
<dbReference type="SUPFAM" id="SSF64268">
    <property type="entry name" value="PX domain"/>
    <property type="match status" value="1"/>
</dbReference>
<dbReference type="InterPro" id="IPR036871">
    <property type="entry name" value="PX_dom_sf"/>
</dbReference>
<keyword evidence="5" id="KW-0967">Endosome</keyword>
<evidence type="ECO:0000256" key="3">
    <source>
        <dbReference type="ARBA" id="ARBA00007426"/>
    </source>
</evidence>
<reference evidence="12" key="1">
    <citation type="submission" date="2023-07" db="EMBL/GenBank/DDBJ databases">
        <title>Black Yeasts Isolated from many extreme environments.</title>
        <authorList>
            <person name="Coleine C."/>
            <person name="Stajich J.E."/>
            <person name="Selbmann L."/>
        </authorList>
    </citation>
    <scope>NUCLEOTIDE SEQUENCE</scope>
    <source>
        <strain evidence="12">CCFEE 5485</strain>
    </source>
</reference>
<comment type="caution">
    <text evidence="12">The sequence shown here is derived from an EMBL/GenBank/DDBJ whole genome shotgun (WGS) entry which is preliminary data.</text>
</comment>
<dbReference type="PROSITE" id="PS50195">
    <property type="entry name" value="PX"/>
    <property type="match status" value="1"/>
</dbReference>
<dbReference type="InterPro" id="IPR001683">
    <property type="entry name" value="PX_dom"/>
</dbReference>
<evidence type="ECO:0000259" key="11">
    <source>
        <dbReference type="PROSITE" id="PS50195"/>
    </source>
</evidence>
<proteinExistence type="inferred from homology"/>
<dbReference type="GO" id="GO:0032266">
    <property type="term" value="F:phosphatidylinositol-3-phosphate binding"/>
    <property type="evidence" value="ECO:0007669"/>
    <property type="project" value="InterPro"/>
</dbReference>
<evidence type="ECO:0000256" key="4">
    <source>
        <dbReference type="ARBA" id="ARBA00022554"/>
    </source>
</evidence>
<name>A0AAE0TPB6_9PEZI</name>
<dbReference type="PANTHER" id="PTHR10555">
    <property type="entry name" value="SORTING NEXIN"/>
    <property type="match status" value="1"/>
</dbReference>
<dbReference type="Gene3D" id="3.30.1520.10">
    <property type="entry name" value="Phox-like domain"/>
    <property type="match status" value="1"/>
</dbReference>
<dbReference type="Pfam" id="PF00787">
    <property type="entry name" value="PX"/>
    <property type="match status" value="1"/>
</dbReference>
<comment type="subcellular location">
    <subcellularLocation>
        <location evidence="2">Endosome</location>
    </subcellularLocation>
    <subcellularLocation>
        <location evidence="1">Vacuole membrane</location>
        <topology evidence="1">Peripheral membrane protein</topology>
    </subcellularLocation>
</comment>
<evidence type="ECO:0000256" key="10">
    <source>
        <dbReference type="SAM" id="MobiDB-lite"/>
    </source>
</evidence>
<evidence type="ECO:0000256" key="2">
    <source>
        <dbReference type="ARBA" id="ARBA00004177"/>
    </source>
</evidence>
<evidence type="ECO:0000256" key="7">
    <source>
        <dbReference type="ARBA" id="ARBA00033728"/>
    </source>
</evidence>
<keyword evidence="13" id="KW-1185">Reference proteome</keyword>
<dbReference type="PANTHER" id="PTHR10555:SF170">
    <property type="entry name" value="FI18122P1"/>
    <property type="match status" value="1"/>
</dbReference>
<comment type="function">
    <text evidence="7">Recruits the lipid transfer protein VPS13 to endosomal and vacuolar membranes.</text>
</comment>
<organism evidence="12 13">
    <name type="scientific">Recurvomyces mirabilis</name>
    <dbReference type="NCBI Taxonomy" id="574656"/>
    <lineage>
        <taxon>Eukaryota</taxon>
        <taxon>Fungi</taxon>
        <taxon>Dikarya</taxon>
        <taxon>Ascomycota</taxon>
        <taxon>Pezizomycotina</taxon>
        <taxon>Dothideomycetes</taxon>
        <taxon>Dothideomycetidae</taxon>
        <taxon>Mycosphaerellales</taxon>
        <taxon>Teratosphaeriaceae</taxon>
        <taxon>Recurvomyces</taxon>
    </lineage>
</organism>
<gene>
    <name evidence="12" type="ORF">LTR78_008899</name>
</gene>
<evidence type="ECO:0000313" key="12">
    <source>
        <dbReference type="EMBL" id="KAK3671264.1"/>
    </source>
</evidence>
<dbReference type="EMBL" id="JAUTXT010000045">
    <property type="protein sequence ID" value="KAK3671264.1"/>
    <property type="molecule type" value="Genomic_DNA"/>
</dbReference>
<evidence type="ECO:0000256" key="9">
    <source>
        <dbReference type="ARBA" id="ARBA00033785"/>
    </source>
</evidence>
<evidence type="ECO:0000256" key="5">
    <source>
        <dbReference type="ARBA" id="ARBA00022753"/>
    </source>
</evidence>
<evidence type="ECO:0000256" key="1">
    <source>
        <dbReference type="ARBA" id="ARBA00004148"/>
    </source>
</evidence>
<dbReference type="GO" id="GO:0010008">
    <property type="term" value="C:endosome membrane"/>
    <property type="evidence" value="ECO:0007669"/>
    <property type="project" value="UniProtKB-SubCell"/>
</dbReference>
<evidence type="ECO:0000256" key="8">
    <source>
        <dbReference type="ARBA" id="ARBA00033774"/>
    </source>
</evidence>
<comment type="similarity">
    <text evidence="3">Belongs to the YPT35 family.</text>
</comment>
<dbReference type="GO" id="GO:0005774">
    <property type="term" value="C:vacuolar membrane"/>
    <property type="evidence" value="ECO:0007669"/>
    <property type="project" value="UniProtKB-SubCell"/>
</dbReference>
<dbReference type="AlphaFoldDB" id="A0AAE0TPB6"/>